<dbReference type="EMBL" id="JARJLM010000640">
    <property type="protein sequence ID" value="MDF3838979.1"/>
    <property type="molecule type" value="Genomic_DNA"/>
</dbReference>
<proteinExistence type="predicted"/>
<sequence length="60" mass="6165">MPQRQLTIDADQDVQSHGSFAGEAVIGVLAYVAVRATLRAGGCAAGVLLAASDARRQPTL</sequence>
<evidence type="ECO:0000313" key="1">
    <source>
        <dbReference type="EMBL" id="MDF3838979.1"/>
    </source>
</evidence>
<gene>
    <name evidence="1" type="ORF">P3W85_39495</name>
</gene>
<reference evidence="1 2" key="1">
    <citation type="submission" date="2023-03" db="EMBL/GenBank/DDBJ databases">
        <title>Draft assemblies of triclosan tolerant bacteria isolated from returned activated sludge.</title>
        <authorList>
            <person name="Van Hamelsveld S."/>
        </authorList>
    </citation>
    <scope>NUCLEOTIDE SEQUENCE [LARGE SCALE GENOMIC DNA]</scope>
    <source>
        <strain evidence="1 2">GW210010_S58</strain>
    </source>
</reference>
<name>A0ABT6B270_9BURK</name>
<comment type="caution">
    <text evidence="1">The sequence shown here is derived from an EMBL/GenBank/DDBJ whole genome shotgun (WGS) entry which is preliminary data.</text>
</comment>
<dbReference type="RefSeq" id="WP_276268819.1">
    <property type="nucleotide sequence ID" value="NZ_JARJLM010000640.1"/>
</dbReference>
<keyword evidence="2" id="KW-1185">Reference proteome</keyword>
<evidence type="ECO:0000313" key="2">
    <source>
        <dbReference type="Proteomes" id="UP001216674"/>
    </source>
</evidence>
<protein>
    <submittedName>
        <fullName evidence="1">Uncharacterized protein</fullName>
    </submittedName>
</protein>
<dbReference type="Proteomes" id="UP001216674">
    <property type="component" value="Unassembled WGS sequence"/>
</dbReference>
<accession>A0ABT6B270</accession>
<organism evidence="1 2">
    <name type="scientific">Cupriavidus basilensis</name>
    <dbReference type="NCBI Taxonomy" id="68895"/>
    <lineage>
        <taxon>Bacteria</taxon>
        <taxon>Pseudomonadati</taxon>
        <taxon>Pseudomonadota</taxon>
        <taxon>Betaproteobacteria</taxon>
        <taxon>Burkholderiales</taxon>
        <taxon>Burkholderiaceae</taxon>
        <taxon>Cupriavidus</taxon>
    </lineage>
</organism>